<name>A0ABR2XXK5_9PEZI</name>
<evidence type="ECO:0000313" key="2">
    <source>
        <dbReference type="Proteomes" id="UP001465668"/>
    </source>
</evidence>
<dbReference type="Proteomes" id="UP001465668">
    <property type="component" value="Unassembled WGS sequence"/>
</dbReference>
<accession>A0ABR2XXK5</accession>
<dbReference type="Gene3D" id="1.10.630.10">
    <property type="entry name" value="Cytochrome P450"/>
    <property type="match status" value="1"/>
</dbReference>
<sequence length="276" mass="30809">MYIVTSPDLVAVYDRRAKIVSFAPYVVAFAKRILSASQDSTALLSEDLLEDKRSLTLRPETMKVMHRALMPGEGLDEILQTVIEEISSFCDTETGNGNQTDVPMFHWIREAVDKDFALLGLRMLPSLIAPVGSSGRERFFDAFRKFGVSTEDIAHFDLGICTALLVNTVPAVWWTLYHVFSEQAVVIELRQGIESVALRQSKSDPDHSTCTSVSIPDTIAAFPLLESLVKEVLRVHSNSMSARLLLKDTIIEESRSSVSSQNLFIPRYAVRADTRQ</sequence>
<reference evidence="1 2" key="1">
    <citation type="submission" date="2024-02" db="EMBL/GenBank/DDBJ databases">
        <title>First draft genome assembly of two strains of Seiridium cardinale.</title>
        <authorList>
            <person name="Emiliani G."/>
            <person name="Scali E."/>
        </authorList>
    </citation>
    <scope>NUCLEOTIDE SEQUENCE [LARGE SCALE GENOMIC DNA]</scope>
    <source>
        <strain evidence="1 2">BM-138-000479</strain>
    </source>
</reference>
<dbReference type="SUPFAM" id="SSF48264">
    <property type="entry name" value="Cytochrome P450"/>
    <property type="match status" value="1"/>
</dbReference>
<dbReference type="InterPro" id="IPR053007">
    <property type="entry name" value="CYP450_monoxygenase_sec-met"/>
</dbReference>
<organism evidence="1 2">
    <name type="scientific">Seiridium cardinale</name>
    <dbReference type="NCBI Taxonomy" id="138064"/>
    <lineage>
        <taxon>Eukaryota</taxon>
        <taxon>Fungi</taxon>
        <taxon>Dikarya</taxon>
        <taxon>Ascomycota</taxon>
        <taxon>Pezizomycotina</taxon>
        <taxon>Sordariomycetes</taxon>
        <taxon>Xylariomycetidae</taxon>
        <taxon>Amphisphaeriales</taxon>
        <taxon>Sporocadaceae</taxon>
        <taxon>Seiridium</taxon>
    </lineage>
</organism>
<dbReference type="InterPro" id="IPR036396">
    <property type="entry name" value="Cyt_P450_sf"/>
</dbReference>
<evidence type="ECO:0000313" key="1">
    <source>
        <dbReference type="EMBL" id="KAK9778546.1"/>
    </source>
</evidence>
<comment type="caution">
    <text evidence="1">The sequence shown here is derived from an EMBL/GenBank/DDBJ whole genome shotgun (WGS) entry which is preliminary data.</text>
</comment>
<dbReference type="EMBL" id="JARVKM010000015">
    <property type="protein sequence ID" value="KAK9778546.1"/>
    <property type="molecule type" value="Genomic_DNA"/>
</dbReference>
<gene>
    <name evidence="1" type="ORF">SCAR479_04568</name>
</gene>
<dbReference type="PANTHER" id="PTHR47582:SF1">
    <property type="entry name" value="P450, PUTATIVE (EUROFUNG)-RELATED"/>
    <property type="match status" value="1"/>
</dbReference>
<protein>
    <submittedName>
        <fullName evidence="1">Cytochrome P450</fullName>
    </submittedName>
</protein>
<keyword evidence="2" id="KW-1185">Reference proteome</keyword>
<dbReference type="PANTHER" id="PTHR47582">
    <property type="entry name" value="P450, PUTATIVE (EUROFUNG)-RELATED"/>
    <property type="match status" value="1"/>
</dbReference>
<proteinExistence type="predicted"/>